<dbReference type="EMBL" id="BTHG01000005">
    <property type="protein sequence ID" value="GMN89868.1"/>
    <property type="molecule type" value="Genomic_DNA"/>
</dbReference>
<proteinExistence type="predicted"/>
<dbReference type="Proteomes" id="UP001628164">
    <property type="component" value="Unassembled WGS sequence"/>
</dbReference>
<evidence type="ECO:0000313" key="4">
    <source>
        <dbReference type="Proteomes" id="UP001628164"/>
    </source>
</evidence>
<keyword evidence="4" id="KW-1185">Reference proteome</keyword>
<sequence length="181" mass="20415">MTKLLKIIALLAVMVGASYASVEKSLNLLVERAALMQGVGVCKHKLNSPLYDADQELRVLQNAQALAKKNHLEPNSFLIFIQLQMDLSKQIEDYYAKNATQQQLEQQSSDCLSIYRDKIKKVDEQLYPAISQNINEINKDKDLTKKLGKLVKKQNIKGIPQDPNYIRLLANSLQSIKSSIS</sequence>
<evidence type="ECO:0000256" key="1">
    <source>
        <dbReference type="ARBA" id="ARBA00012404"/>
    </source>
</evidence>
<reference evidence="3 4" key="1">
    <citation type="journal article" date="2024" name="Dis. Aquat. Organ.">
        <title>Francisella sciaenopsi sp. nov. isolated from diseased red drum Sciaenops ocellatus in Florida, USA.</title>
        <authorList>
            <person name="Kawahara M."/>
            <person name="Cody T.T."/>
            <person name="Yanong R.P.E."/>
            <person name="Henderson E."/>
            <person name="Yazdi Z."/>
            <person name="Soto E."/>
        </authorList>
    </citation>
    <scope>NUCLEOTIDE SEQUENCE [LARGE SCALE GENOMIC DNA]</scope>
    <source>
        <strain evidence="3 4">R22-20-7</strain>
    </source>
</reference>
<protein>
    <recommendedName>
        <fullName evidence="1">chorismate mutase</fullName>
        <ecNumber evidence="1">5.4.99.5</ecNumber>
    </recommendedName>
</protein>
<accession>A0ABQ6PFZ3</accession>
<gene>
    <name evidence="3" type="ORF">fsci_13550</name>
</gene>
<dbReference type="InterPro" id="IPR036979">
    <property type="entry name" value="CM_dom_sf"/>
</dbReference>
<name>A0ABQ6PFZ3_9GAMM</name>
<dbReference type="Pfam" id="PF01817">
    <property type="entry name" value="CM_2"/>
    <property type="match status" value="1"/>
</dbReference>
<dbReference type="Gene3D" id="1.20.59.10">
    <property type="entry name" value="Chorismate mutase"/>
    <property type="match status" value="1"/>
</dbReference>
<dbReference type="InterPro" id="IPR002701">
    <property type="entry name" value="CM_II_prokaryot"/>
</dbReference>
<dbReference type="InterPro" id="IPR036263">
    <property type="entry name" value="Chorismate_II_sf"/>
</dbReference>
<dbReference type="PROSITE" id="PS51168">
    <property type="entry name" value="CHORISMATE_MUT_2"/>
    <property type="match status" value="1"/>
</dbReference>
<dbReference type="SUPFAM" id="SSF48600">
    <property type="entry name" value="Chorismate mutase II"/>
    <property type="match status" value="1"/>
</dbReference>
<comment type="caution">
    <text evidence="3">The sequence shown here is derived from an EMBL/GenBank/DDBJ whole genome shotgun (WGS) entry which is preliminary data.</text>
</comment>
<evidence type="ECO:0000313" key="3">
    <source>
        <dbReference type="EMBL" id="GMN89868.1"/>
    </source>
</evidence>
<organism evidence="3 4">
    <name type="scientific">Francisella sciaenopsi</name>
    <dbReference type="NCBI Taxonomy" id="3055034"/>
    <lineage>
        <taxon>Bacteria</taxon>
        <taxon>Pseudomonadati</taxon>
        <taxon>Pseudomonadota</taxon>
        <taxon>Gammaproteobacteria</taxon>
        <taxon>Thiotrichales</taxon>
        <taxon>Francisellaceae</taxon>
        <taxon>Francisella</taxon>
    </lineage>
</organism>
<evidence type="ECO:0000259" key="2">
    <source>
        <dbReference type="PROSITE" id="PS51168"/>
    </source>
</evidence>
<dbReference type="RefSeq" id="WP_407877617.1">
    <property type="nucleotide sequence ID" value="NZ_BTHG01000005.1"/>
</dbReference>
<dbReference type="EC" id="5.4.99.5" evidence="1"/>
<dbReference type="SMART" id="SM00830">
    <property type="entry name" value="CM_2"/>
    <property type="match status" value="1"/>
</dbReference>
<feature type="domain" description="Chorismate mutase" evidence="2">
    <location>
        <begin position="1"/>
        <end position="96"/>
    </location>
</feature>